<dbReference type="PROSITE" id="PS00138">
    <property type="entry name" value="SUBTILASE_SER"/>
    <property type="match status" value="1"/>
</dbReference>
<dbReference type="SUPFAM" id="SSF52743">
    <property type="entry name" value="Subtilisin-like"/>
    <property type="match status" value="1"/>
</dbReference>
<name>A0ABY2H453_9HYPO</name>
<evidence type="ECO:0000256" key="2">
    <source>
        <dbReference type="ARBA" id="ARBA00022670"/>
    </source>
</evidence>
<sequence>MPRTAKMAWLKKLALVLLAVVPYAAASPAISPRLRTILSLDDLEFEDKYIVTLKDNLSPTDLKKHILRVSAVQYRNKNSTLEGGTGVKRTYAIGDYRAYSAVLDRDTVREISNDTVIDHIEREQIFTIHGNVATQEKPPWGLATLSNKKPHGFLYRYDKSAGEGTFAYVLDTGINTKHVEFEGRAYMGFNPPETEPTDINGHGTHVAGIIGGKTFGVAKKTQLIGVKVFLDDEATTSTLMEGLEWAVDDIRSKGRQGRSVINMSLGGDENLEGADAEIGGPYSQALNDAVNHIADLGILPVAAAGNKGIPAAFFSPASADKVMTVGAIDSDWQETNFSNFGPQVNILAPGEDILSAYVSTNKATRVLSGTSMAAPHVAGLALYLMALEEFDSTQKLTDRILQLGMKNKVVNLMTDSPNLIIHNNVK</sequence>
<evidence type="ECO:0000256" key="7">
    <source>
        <dbReference type="RuleBase" id="RU003355"/>
    </source>
</evidence>
<dbReference type="GO" id="GO:0006508">
    <property type="term" value="P:proteolysis"/>
    <property type="evidence" value="ECO:0007669"/>
    <property type="project" value="UniProtKB-KW"/>
</dbReference>
<feature type="chain" id="PRO_5046760452" evidence="8">
    <location>
        <begin position="27"/>
        <end position="426"/>
    </location>
</feature>
<feature type="domain" description="Peptidase S8/S53" evidence="9">
    <location>
        <begin position="164"/>
        <end position="390"/>
    </location>
</feature>
<dbReference type="Proteomes" id="UP001642720">
    <property type="component" value="Unassembled WGS sequence"/>
</dbReference>
<reference evidence="11 12" key="1">
    <citation type="submission" date="2018-01" db="EMBL/GenBank/DDBJ databases">
        <title>Genome characterization of the sugarcane-associated fungus Trichoderma ghanense CCMA-1212 and their application in lignocelulose bioconversion.</title>
        <authorList>
            <person name="Steindorff A.S."/>
            <person name="Mendes T.D."/>
            <person name="Vilela E.S.D."/>
            <person name="Rodrigues D.S."/>
            <person name="Formighieri E.F."/>
            <person name="Melo I.S."/>
            <person name="Favaro L.C.L."/>
        </authorList>
    </citation>
    <scope>NUCLEOTIDE SEQUENCE [LARGE SCALE GENOMIC DNA]</scope>
    <source>
        <strain evidence="11 12">CCMA-1212</strain>
    </source>
</reference>
<dbReference type="CDD" id="cd04077">
    <property type="entry name" value="Peptidases_S8_PCSK9_ProteinaseK_like"/>
    <property type="match status" value="1"/>
</dbReference>
<dbReference type="PROSITE" id="PS00136">
    <property type="entry name" value="SUBTILASE_ASP"/>
    <property type="match status" value="1"/>
</dbReference>
<gene>
    <name evidence="11" type="ORF">CCMA1212_005700</name>
</gene>
<dbReference type="Pfam" id="PF05922">
    <property type="entry name" value="Inhibitor_I9"/>
    <property type="match status" value="1"/>
</dbReference>
<evidence type="ECO:0000313" key="12">
    <source>
        <dbReference type="Proteomes" id="UP001642720"/>
    </source>
</evidence>
<dbReference type="InterPro" id="IPR034193">
    <property type="entry name" value="PCSK9_ProteinaseK-like"/>
</dbReference>
<keyword evidence="2 6" id="KW-0645">Protease</keyword>
<accession>A0ABY2H453</accession>
<feature type="signal peptide" evidence="8">
    <location>
        <begin position="1"/>
        <end position="26"/>
    </location>
</feature>
<dbReference type="Pfam" id="PF00082">
    <property type="entry name" value="Peptidase_S8"/>
    <property type="match status" value="1"/>
</dbReference>
<evidence type="ECO:0000259" key="9">
    <source>
        <dbReference type="Pfam" id="PF00082"/>
    </source>
</evidence>
<feature type="active site" description="Charge relay system" evidence="6">
    <location>
        <position position="171"/>
    </location>
</feature>
<dbReference type="InterPro" id="IPR023827">
    <property type="entry name" value="Peptidase_S8_Asp-AS"/>
</dbReference>
<dbReference type="InterPro" id="IPR036852">
    <property type="entry name" value="Peptidase_S8/S53_dom_sf"/>
</dbReference>
<dbReference type="EMBL" id="PPTA01000007">
    <property type="protein sequence ID" value="TFB02444.1"/>
    <property type="molecule type" value="Genomic_DNA"/>
</dbReference>
<evidence type="ECO:0000256" key="8">
    <source>
        <dbReference type="SAM" id="SignalP"/>
    </source>
</evidence>
<proteinExistence type="inferred from homology"/>
<dbReference type="InterPro" id="IPR015500">
    <property type="entry name" value="Peptidase_S8_subtilisin-rel"/>
</dbReference>
<dbReference type="RefSeq" id="XP_073558645.1">
    <property type="nucleotide sequence ID" value="XM_073702949.1"/>
</dbReference>
<dbReference type="InterPro" id="IPR037045">
    <property type="entry name" value="S8pro/Inhibitor_I9_sf"/>
</dbReference>
<evidence type="ECO:0000259" key="10">
    <source>
        <dbReference type="Pfam" id="PF05922"/>
    </source>
</evidence>
<dbReference type="InterPro" id="IPR050131">
    <property type="entry name" value="Peptidase_S8_subtilisin-like"/>
</dbReference>
<dbReference type="InterPro" id="IPR022398">
    <property type="entry name" value="Peptidase_S8_His-AS"/>
</dbReference>
<evidence type="ECO:0000256" key="1">
    <source>
        <dbReference type="ARBA" id="ARBA00011073"/>
    </source>
</evidence>
<dbReference type="Gene3D" id="3.30.70.80">
    <property type="entry name" value="Peptidase S8 propeptide/proteinase inhibitor I9"/>
    <property type="match status" value="1"/>
</dbReference>
<feature type="active site" description="Charge relay system" evidence="6">
    <location>
        <position position="371"/>
    </location>
</feature>
<comment type="caution">
    <text evidence="11">The sequence shown here is derived from an EMBL/GenBank/DDBJ whole genome shotgun (WGS) entry which is preliminary data.</text>
</comment>
<evidence type="ECO:0000256" key="3">
    <source>
        <dbReference type="ARBA" id="ARBA00022729"/>
    </source>
</evidence>
<comment type="similarity">
    <text evidence="1 6 7">Belongs to the peptidase S8 family.</text>
</comment>
<keyword evidence="5 6" id="KW-0720">Serine protease</keyword>
<protein>
    <submittedName>
        <fullName evidence="11">Alkaline protease 1</fullName>
    </submittedName>
</protein>
<dbReference type="SUPFAM" id="SSF54897">
    <property type="entry name" value="Protease propeptides/inhibitors"/>
    <property type="match status" value="1"/>
</dbReference>
<dbReference type="GO" id="GO:0008233">
    <property type="term" value="F:peptidase activity"/>
    <property type="evidence" value="ECO:0007669"/>
    <property type="project" value="UniProtKB-KW"/>
</dbReference>
<keyword evidence="3 8" id="KW-0732">Signal</keyword>
<organism evidence="11 12">
    <name type="scientific">Trichoderma ghanense</name>
    <dbReference type="NCBI Taxonomy" id="65468"/>
    <lineage>
        <taxon>Eukaryota</taxon>
        <taxon>Fungi</taxon>
        <taxon>Dikarya</taxon>
        <taxon>Ascomycota</taxon>
        <taxon>Pezizomycotina</taxon>
        <taxon>Sordariomycetes</taxon>
        <taxon>Hypocreomycetidae</taxon>
        <taxon>Hypocreales</taxon>
        <taxon>Hypocreaceae</taxon>
        <taxon>Trichoderma</taxon>
    </lineage>
</organism>
<dbReference type="PANTHER" id="PTHR43806">
    <property type="entry name" value="PEPTIDASE S8"/>
    <property type="match status" value="1"/>
</dbReference>
<dbReference type="InterPro" id="IPR023828">
    <property type="entry name" value="Peptidase_S8_Ser-AS"/>
</dbReference>
<evidence type="ECO:0000313" key="11">
    <source>
        <dbReference type="EMBL" id="TFB02444.1"/>
    </source>
</evidence>
<feature type="domain" description="Inhibitor I9" evidence="10">
    <location>
        <begin position="48"/>
        <end position="129"/>
    </location>
</feature>
<dbReference type="PANTHER" id="PTHR43806:SF58">
    <property type="entry name" value="ALKALINE PROTEASE 1-RELATED"/>
    <property type="match status" value="1"/>
</dbReference>
<keyword evidence="4 6" id="KW-0378">Hydrolase</keyword>
<feature type="active site" description="Charge relay system" evidence="6">
    <location>
        <position position="202"/>
    </location>
</feature>
<dbReference type="InterPro" id="IPR000209">
    <property type="entry name" value="Peptidase_S8/S53_dom"/>
</dbReference>
<dbReference type="Gene3D" id="3.40.50.200">
    <property type="entry name" value="Peptidase S8/S53 domain"/>
    <property type="match status" value="1"/>
</dbReference>
<evidence type="ECO:0000256" key="4">
    <source>
        <dbReference type="ARBA" id="ARBA00022801"/>
    </source>
</evidence>
<dbReference type="GeneID" id="300577399"/>
<dbReference type="PROSITE" id="PS51892">
    <property type="entry name" value="SUBTILASE"/>
    <property type="match status" value="1"/>
</dbReference>
<evidence type="ECO:0000256" key="5">
    <source>
        <dbReference type="ARBA" id="ARBA00022825"/>
    </source>
</evidence>
<keyword evidence="12" id="KW-1185">Reference proteome</keyword>
<dbReference type="PRINTS" id="PR00723">
    <property type="entry name" value="SUBTILISIN"/>
</dbReference>
<dbReference type="InterPro" id="IPR010259">
    <property type="entry name" value="S8pro/Inhibitor_I9"/>
</dbReference>
<evidence type="ECO:0000256" key="6">
    <source>
        <dbReference type="PROSITE-ProRule" id="PRU01240"/>
    </source>
</evidence>
<dbReference type="PROSITE" id="PS00137">
    <property type="entry name" value="SUBTILASE_HIS"/>
    <property type="match status" value="1"/>
</dbReference>